<dbReference type="Proteomes" id="UP000030766">
    <property type="component" value="Unassembled WGS sequence"/>
</dbReference>
<evidence type="ECO:0000313" key="1">
    <source>
        <dbReference type="EMBL" id="EWZ40604.1"/>
    </source>
</evidence>
<organism evidence="1">
    <name type="scientific">Fusarium oxysporum Fo47</name>
    <dbReference type="NCBI Taxonomy" id="660027"/>
    <lineage>
        <taxon>Eukaryota</taxon>
        <taxon>Fungi</taxon>
        <taxon>Dikarya</taxon>
        <taxon>Ascomycota</taxon>
        <taxon>Pezizomycotina</taxon>
        <taxon>Sordariomycetes</taxon>
        <taxon>Hypocreomycetidae</taxon>
        <taxon>Hypocreales</taxon>
        <taxon>Nectriaceae</taxon>
        <taxon>Fusarium</taxon>
        <taxon>Fusarium oxysporum species complex</taxon>
    </lineage>
</organism>
<dbReference type="HOGENOM" id="CLU_3299406_0_0_1"/>
<accession>W9KCX9</accession>
<gene>
    <name evidence="1" type="ORF">FOZG_09257</name>
</gene>
<protein>
    <submittedName>
        <fullName evidence="1">Uncharacterized protein</fullName>
    </submittedName>
</protein>
<reference evidence="1" key="1">
    <citation type="submission" date="2011-06" db="EMBL/GenBank/DDBJ databases">
        <title>The Genome Sequence of Fusarium oxysporum Fo47.</title>
        <authorList>
            <consortium name="The Broad Institute Genome Sequencing Platform"/>
            <person name="Ma L.-J."/>
            <person name="Gale L.R."/>
            <person name="Schwartz D.C."/>
            <person name="Zhou S."/>
            <person name="Corby-Kistler H."/>
            <person name="Young S.K."/>
            <person name="Zeng Q."/>
            <person name="Gargeya S."/>
            <person name="Fitzgerald M."/>
            <person name="Haas B."/>
            <person name="Abouelleil A."/>
            <person name="Alvarado L."/>
            <person name="Arachchi H.M."/>
            <person name="Berlin A."/>
            <person name="Brown A."/>
            <person name="Chapman S.B."/>
            <person name="Chen Z."/>
            <person name="Dunbar C."/>
            <person name="Freedman E."/>
            <person name="Gearin G."/>
            <person name="Gellesch M."/>
            <person name="Goldberg J."/>
            <person name="Griggs A."/>
            <person name="Gujja S."/>
            <person name="Heiman D."/>
            <person name="Howarth C."/>
            <person name="Larson L."/>
            <person name="Lui A."/>
            <person name="MacDonald P.J.P."/>
            <person name="Mehta T."/>
            <person name="Montmayeur A."/>
            <person name="Murphy C."/>
            <person name="Neiman D."/>
            <person name="Pearson M."/>
            <person name="Priest M."/>
            <person name="Roberts A."/>
            <person name="Saif S."/>
            <person name="Shea T."/>
            <person name="Shenoy N."/>
            <person name="Sisk P."/>
            <person name="Stolte C."/>
            <person name="Sykes S."/>
            <person name="Wortman J."/>
            <person name="Nusbaum C."/>
            <person name="Birren B."/>
        </authorList>
    </citation>
    <scope>NUCLEOTIDE SEQUENCE [LARGE SCALE GENOMIC DNA]</scope>
    <source>
        <strain evidence="1">Fo47</strain>
    </source>
</reference>
<dbReference type="AlphaFoldDB" id="W9KCX9"/>
<dbReference type="VEuPathDB" id="FungiDB:FOZG_09257"/>
<name>W9KCX9_FUSOX</name>
<reference evidence="1" key="2">
    <citation type="submission" date="2012-06" db="EMBL/GenBank/DDBJ databases">
        <title>Annotation of the Genome Sequence of Fusarium oxysporum Fo47.</title>
        <authorList>
            <consortium name="The Broad Institute Genomics Platform"/>
            <person name="Ma L.-J."/>
            <person name="Corby-Kistler H."/>
            <person name="Broz K."/>
            <person name="Gale L.R."/>
            <person name="Jonkers W."/>
            <person name="O'Donnell K."/>
            <person name="Ploetz R."/>
            <person name="Steinberg C."/>
            <person name="Schwartz D.C."/>
            <person name="VanEtten H."/>
            <person name="Zhou S."/>
            <person name="Young S.K."/>
            <person name="Zeng Q."/>
            <person name="Gargeya S."/>
            <person name="Fitzgerald M."/>
            <person name="Abouelleil A."/>
            <person name="Alvarado L."/>
            <person name="Chapman S.B."/>
            <person name="Gainer-Dewar J."/>
            <person name="Goldberg J."/>
            <person name="Griggs A."/>
            <person name="Gujja S."/>
            <person name="Hansen M."/>
            <person name="Howarth C."/>
            <person name="Imamovic A."/>
            <person name="Ireland A."/>
            <person name="Larimer J."/>
            <person name="McCowan C."/>
            <person name="Murphy C."/>
            <person name="Pearson M."/>
            <person name="Poon T.W."/>
            <person name="Priest M."/>
            <person name="Roberts A."/>
            <person name="Saif S."/>
            <person name="Shea T."/>
            <person name="Sykes S."/>
            <person name="Wortman J."/>
            <person name="Nusbaum C."/>
            <person name="Birren B."/>
        </authorList>
    </citation>
    <scope>NUCLEOTIDE SEQUENCE</scope>
    <source>
        <strain evidence="1">Fo47</strain>
    </source>
</reference>
<proteinExistence type="predicted"/>
<sequence>MYDAVGMHHVPRINILQLTEVPQDVDDVEEIDNHHGDGGM</sequence>
<dbReference type="EMBL" id="JH717900">
    <property type="protein sequence ID" value="EWZ40604.1"/>
    <property type="molecule type" value="Genomic_DNA"/>
</dbReference>